<dbReference type="AlphaFoldDB" id="U7QW34"/>
<proteinExistence type="predicted"/>
<gene>
    <name evidence="1" type="ORF">O185_16105</name>
</gene>
<keyword evidence="2" id="KW-1185">Reference proteome</keyword>
<sequence>MILIILKISAYYCFTLFIKNNDELTGNYIYKKWMITLE</sequence>
<dbReference type="Proteomes" id="UP000017133">
    <property type="component" value="Unassembled WGS sequence"/>
</dbReference>
<name>U7QW34_PHOTE</name>
<protein>
    <submittedName>
        <fullName evidence="1">Uncharacterized protein</fullName>
    </submittedName>
</protein>
<dbReference type="PATRIC" id="fig|1389415.4.peg.3213"/>
<dbReference type="EMBL" id="AXDT01000153">
    <property type="protein sequence ID" value="ERT12063.1"/>
    <property type="molecule type" value="Genomic_DNA"/>
</dbReference>
<comment type="caution">
    <text evidence="1">The sequence shown here is derived from an EMBL/GenBank/DDBJ whole genome shotgun (WGS) entry which is preliminary data.</text>
</comment>
<organism evidence="1 2">
    <name type="scientific">Photorhabdus temperata J3</name>
    <dbReference type="NCBI Taxonomy" id="1389415"/>
    <lineage>
        <taxon>Bacteria</taxon>
        <taxon>Pseudomonadati</taxon>
        <taxon>Pseudomonadota</taxon>
        <taxon>Gammaproteobacteria</taxon>
        <taxon>Enterobacterales</taxon>
        <taxon>Morganellaceae</taxon>
        <taxon>Photorhabdus</taxon>
    </lineage>
</organism>
<accession>U7QW34</accession>
<reference evidence="1 2" key="1">
    <citation type="submission" date="2013-10" db="EMBL/GenBank/DDBJ databases">
        <title>Whole Genome Shotgun Sequence of Photorhabdus temperata J3.</title>
        <authorList>
            <person name="Park G.-S."/>
            <person name="Hong S.-J."/>
            <person name="Shin J.-H."/>
        </authorList>
    </citation>
    <scope>NUCLEOTIDE SEQUENCE [LARGE SCALE GENOMIC DNA]</scope>
    <source>
        <strain evidence="1 2">J3</strain>
    </source>
</reference>
<evidence type="ECO:0000313" key="2">
    <source>
        <dbReference type="Proteomes" id="UP000017133"/>
    </source>
</evidence>
<evidence type="ECO:0000313" key="1">
    <source>
        <dbReference type="EMBL" id="ERT12063.1"/>
    </source>
</evidence>